<dbReference type="Proteomes" id="UP000532440">
    <property type="component" value="Unassembled WGS sequence"/>
</dbReference>
<dbReference type="RefSeq" id="WP_183970707.1">
    <property type="nucleotide sequence ID" value="NZ_BAABEW010000005.1"/>
</dbReference>
<name>A0A7W8HKR0_9BURK</name>
<dbReference type="Gene3D" id="3.40.50.2000">
    <property type="entry name" value="Glycogen Phosphorylase B"/>
    <property type="match status" value="1"/>
</dbReference>
<evidence type="ECO:0000313" key="2">
    <source>
        <dbReference type="Proteomes" id="UP000532440"/>
    </source>
</evidence>
<proteinExistence type="predicted"/>
<keyword evidence="2" id="KW-1185">Reference proteome</keyword>
<organism evidence="1 2">
    <name type="scientific">Quisquiliibacterium transsilvanicum</name>
    <dbReference type="NCBI Taxonomy" id="1549638"/>
    <lineage>
        <taxon>Bacteria</taxon>
        <taxon>Pseudomonadati</taxon>
        <taxon>Pseudomonadota</taxon>
        <taxon>Betaproteobacteria</taxon>
        <taxon>Burkholderiales</taxon>
        <taxon>Burkholderiaceae</taxon>
        <taxon>Quisquiliibacterium</taxon>
    </lineage>
</organism>
<dbReference type="InterPro" id="IPR027627">
    <property type="entry name" value="Glycosyltransferase_put"/>
</dbReference>
<dbReference type="Pfam" id="PF13692">
    <property type="entry name" value="Glyco_trans_1_4"/>
    <property type="match status" value="1"/>
</dbReference>
<gene>
    <name evidence="1" type="ORF">HNQ70_003877</name>
</gene>
<dbReference type="GO" id="GO:0016740">
    <property type="term" value="F:transferase activity"/>
    <property type="evidence" value="ECO:0007669"/>
    <property type="project" value="UniProtKB-KW"/>
</dbReference>
<dbReference type="EMBL" id="JACHGB010000009">
    <property type="protein sequence ID" value="MBB5273845.1"/>
    <property type="molecule type" value="Genomic_DNA"/>
</dbReference>
<dbReference type="CDD" id="cd03801">
    <property type="entry name" value="GT4_PimA-like"/>
    <property type="match status" value="1"/>
</dbReference>
<reference evidence="1 2" key="1">
    <citation type="submission" date="2020-08" db="EMBL/GenBank/DDBJ databases">
        <title>Genomic Encyclopedia of Type Strains, Phase IV (KMG-IV): sequencing the most valuable type-strain genomes for metagenomic binning, comparative biology and taxonomic classification.</title>
        <authorList>
            <person name="Goeker M."/>
        </authorList>
    </citation>
    <scope>NUCLEOTIDE SEQUENCE [LARGE SCALE GENOMIC DNA]</scope>
    <source>
        <strain evidence="1 2">DSM 29781</strain>
    </source>
</reference>
<dbReference type="PANTHER" id="PTHR46660:SF2">
    <property type="entry name" value="GLYCOSYLTRANSFERASE 1 DOMAIN-CONTAINING PROTEIN 1"/>
    <property type="match status" value="1"/>
</dbReference>
<dbReference type="NCBIfam" id="TIGR04348">
    <property type="entry name" value="selenoneine biosynthesis selenosugar synthase SenB"/>
    <property type="match status" value="1"/>
</dbReference>
<dbReference type="SUPFAM" id="SSF53756">
    <property type="entry name" value="UDP-Glycosyltransferase/glycogen phosphorylase"/>
    <property type="match status" value="1"/>
</dbReference>
<protein>
    <submittedName>
        <fullName evidence="1">Putative glycosyltransferase (TIGR04348 family)</fullName>
    </submittedName>
</protein>
<dbReference type="InterPro" id="IPR052622">
    <property type="entry name" value="Glycosyltransferase_G1"/>
</dbReference>
<accession>A0A7W8HKR0</accession>
<evidence type="ECO:0000313" key="1">
    <source>
        <dbReference type="EMBL" id="MBB5273845.1"/>
    </source>
</evidence>
<dbReference type="PANTHER" id="PTHR46660">
    <property type="match status" value="1"/>
</dbReference>
<comment type="caution">
    <text evidence="1">The sequence shown here is derived from an EMBL/GenBank/DDBJ whole genome shotgun (WGS) entry which is preliminary data.</text>
</comment>
<sequence length="338" mass="36980">MRPRILIISPAIAADRNGNWQTAWRWSGFLRAGFDVEVARQWDGRPADAMIALHARRSAEAIERFAAAGGPVAVVLTGTDLYRDIRDDASARRSLELAKRLVVLQERGADELPEHLRARTETIFQSARTLSPGTPRARSFDLLLVGHLRAEKDPLTALRALQRLRTDEPPFDRLRLLHAGSDRDPQTGEAFRRAAAEDPRVRLLGPLSHARTRQMIRRGRVLLLPSLMEGGANVLIEAVTAGIPVLGSRIPGSVGMLGAGYDGWFEAGDDAGLAALIARCQREPAFLQHLRAQCALRAPLFDPAAERAAVRRLAHNLVSSDTAPAPAGSTARRNTERP</sequence>
<dbReference type="AlphaFoldDB" id="A0A7W8HKR0"/>
<keyword evidence="1" id="KW-0808">Transferase</keyword>